<sequence length="110" mass="12722">MMMAPFATQAVAQQGPPPPPPSGYGPAYGWDAPPREFQEIQRQGFHDGIYGAQKDFENHRRPTPNNRDEYRRPPVSPRDRYAYRMGFERGYRIGWDHIMNRGGGYGFYGR</sequence>
<keyword evidence="3" id="KW-1185">Reference proteome</keyword>
<evidence type="ECO:0000256" key="1">
    <source>
        <dbReference type="SAM" id="MobiDB-lite"/>
    </source>
</evidence>
<evidence type="ECO:0000313" key="2">
    <source>
        <dbReference type="EMBL" id="QEE31119.1"/>
    </source>
</evidence>
<evidence type="ECO:0000313" key="3">
    <source>
        <dbReference type="Proteomes" id="UP000321820"/>
    </source>
</evidence>
<protein>
    <submittedName>
        <fullName evidence="2">Uncharacterized protein</fullName>
    </submittedName>
</protein>
<accession>A0A5B9EH21</accession>
<proteinExistence type="predicted"/>
<feature type="region of interest" description="Disordered" evidence="1">
    <location>
        <begin position="53"/>
        <end position="77"/>
    </location>
</feature>
<feature type="region of interest" description="Disordered" evidence="1">
    <location>
        <begin position="1"/>
        <end position="32"/>
    </location>
</feature>
<organism evidence="2 3">
    <name type="scientific">Terriglobus albidus</name>
    <dbReference type="NCBI Taxonomy" id="1592106"/>
    <lineage>
        <taxon>Bacteria</taxon>
        <taxon>Pseudomonadati</taxon>
        <taxon>Acidobacteriota</taxon>
        <taxon>Terriglobia</taxon>
        <taxon>Terriglobales</taxon>
        <taxon>Acidobacteriaceae</taxon>
        <taxon>Terriglobus</taxon>
    </lineage>
</organism>
<dbReference type="OrthoDB" id="122411at2"/>
<dbReference type="Proteomes" id="UP000321820">
    <property type="component" value="Chromosome"/>
</dbReference>
<feature type="compositionally biased region" description="Basic and acidic residues" evidence="1">
    <location>
        <begin position="54"/>
        <end position="77"/>
    </location>
</feature>
<reference evidence="2 3" key="1">
    <citation type="submission" date="2019-08" db="EMBL/GenBank/DDBJ databases">
        <title>Complete genome sequence of Terriglobus albidus strain ORNL.</title>
        <authorList>
            <person name="Podar M."/>
        </authorList>
    </citation>
    <scope>NUCLEOTIDE SEQUENCE [LARGE SCALE GENOMIC DNA]</scope>
    <source>
        <strain evidence="2 3">ORNL</strain>
    </source>
</reference>
<dbReference type="EMBL" id="CP042806">
    <property type="protein sequence ID" value="QEE31119.1"/>
    <property type="molecule type" value="Genomic_DNA"/>
</dbReference>
<gene>
    <name evidence="2" type="ORF">FTW19_01260</name>
</gene>
<dbReference type="KEGG" id="talb:FTW19_01260"/>
<dbReference type="AlphaFoldDB" id="A0A5B9EH21"/>
<name>A0A5B9EH21_9BACT</name>